<keyword evidence="5" id="KW-1185">Reference proteome</keyword>
<dbReference type="Gene3D" id="1.10.357.10">
    <property type="entry name" value="Tetracycline Repressor, domain 2"/>
    <property type="match status" value="1"/>
</dbReference>
<organism evidence="4 5">
    <name type="scientific">Prauserella flavalba</name>
    <dbReference type="NCBI Taxonomy" id="1477506"/>
    <lineage>
        <taxon>Bacteria</taxon>
        <taxon>Bacillati</taxon>
        <taxon>Actinomycetota</taxon>
        <taxon>Actinomycetes</taxon>
        <taxon>Pseudonocardiales</taxon>
        <taxon>Pseudonocardiaceae</taxon>
        <taxon>Prauserella</taxon>
    </lineage>
</organism>
<dbReference type="PANTHER" id="PTHR43479">
    <property type="entry name" value="ACREF/ENVCD OPERON REPRESSOR-RELATED"/>
    <property type="match status" value="1"/>
</dbReference>
<evidence type="ECO:0000259" key="3">
    <source>
        <dbReference type="PROSITE" id="PS50977"/>
    </source>
</evidence>
<protein>
    <submittedName>
        <fullName evidence="4">TetR family transcriptional regulator</fullName>
    </submittedName>
</protein>
<dbReference type="OrthoDB" id="8479950at2"/>
<dbReference type="InterPro" id="IPR001647">
    <property type="entry name" value="HTH_TetR"/>
</dbReference>
<comment type="caution">
    <text evidence="4">The sequence shown here is derived from an EMBL/GenBank/DDBJ whole genome shotgun (WGS) entry which is preliminary data.</text>
</comment>
<accession>A0A318LV89</accession>
<dbReference type="Pfam" id="PF00440">
    <property type="entry name" value="TetR_N"/>
    <property type="match status" value="1"/>
</dbReference>
<dbReference type="InterPro" id="IPR050624">
    <property type="entry name" value="HTH-type_Tx_Regulator"/>
</dbReference>
<evidence type="ECO:0000256" key="2">
    <source>
        <dbReference type="PROSITE-ProRule" id="PRU00335"/>
    </source>
</evidence>
<dbReference type="InterPro" id="IPR009057">
    <property type="entry name" value="Homeodomain-like_sf"/>
</dbReference>
<dbReference type="GO" id="GO:0003677">
    <property type="term" value="F:DNA binding"/>
    <property type="evidence" value="ECO:0007669"/>
    <property type="project" value="UniProtKB-UniRule"/>
</dbReference>
<name>A0A318LV89_9PSEU</name>
<proteinExistence type="predicted"/>
<reference evidence="4 5" key="1">
    <citation type="submission" date="2016-07" db="EMBL/GenBank/DDBJ databases">
        <title>Draft genome sequence of Prauserella sp. YIM 121212, isolated from alkaline soil.</title>
        <authorList>
            <person name="Ruckert C."/>
            <person name="Albersmeier A."/>
            <person name="Jiang C.-L."/>
            <person name="Jiang Y."/>
            <person name="Kalinowski J."/>
            <person name="Schneider O."/>
            <person name="Winkler A."/>
            <person name="Zotchev S.B."/>
        </authorList>
    </citation>
    <scope>NUCLEOTIDE SEQUENCE [LARGE SCALE GENOMIC DNA]</scope>
    <source>
        <strain evidence="4 5">YIM 121212</strain>
    </source>
</reference>
<dbReference type="SUPFAM" id="SSF46689">
    <property type="entry name" value="Homeodomain-like"/>
    <property type="match status" value="1"/>
</dbReference>
<dbReference type="PANTHER" id="PTHR43479:SF7">
    <property type="entry name" value="TETR-FAMILY TRANSCRIPTIONAL REGULATOR"/>
    <property type="match status" value="1"/>
</dbReference>
<evidence type="ECO:0000313" key="5">
    <source>
        <dbReference type="Proteomes" id="UP000247892"/>
    </source>
</evidence>
<evidence type="ECO:0000256" key="1">
    <source>
        <dbReference type="ARBA" id="ARBA00023125"/>
    </source>
</evidence>
<dbReference type="Proteomes" id="UP000247892">
    <property type="component" value="Unassembled WGS sequence"/>
</dbReference>
<feature type="DNA-binding region" description="H-T-H motif" evidence="2">
    <location>
        <begin position="31"/>
        <end position="50"/>
    </location>
</feature>
<dbReference type="RefSeq" id="WP_110336339.1">
    <property type="nucleotide sequence ID" value="NZ_JBHVKT010000001.1"/>
</dbReference>
<evidence type="ECO:0000313" key="4">
    <source>
        <dbReference type="EMBL" id="PXY36327.1"/>
    </source>
</evidence>
<keyword evidence="1 2" id="KW-0238">DNA-binding</keyword>
<dbReference type="EMBL" id="MASU01000005">
    <property type="protein sequence ID" value="PXY36327.1"/>
    <property type="molecule type" value="Genomic_DNA"/>
</dbReference>
<sequence>MAEDRRTRRTKRLLRNAMVELVLQNGFDNVTVEDITEHADISRATFYKYYRDKQALLDQVVSDVHAELQARLVPLAPESSRGFTGKPALELFRHAREERDAYRVILRGEGHGTALRKFVDIRTASAARIFAERAANLGVTMRIQPELLARAWVGEQVAILQWWLEQDEPAMTAEEITQMLLTLSLRGRYWANGFDGPPDDVTLAPVPE</sequence>
<feature type="domain" description="HTH tetR-type" evidence="3">
    <location>
        <begin position="8"/>
        <end position="68"/>
    </location>
</feature>
<gene>
    <name evidence="4" type="ORF">BA062_13010</name>
</gene>
<dbReference type="AlphaFoldDB" id="A0A318LV89"/>
<dbReference type="PRINTS" id="PR00455">
    <property type="entry name" value="HTHTETR"/>
</dbReference>
<dbReference type="PROSITE" id="PS50977">
    <property type="entry name" value="HTH_TETR_2"/>
    <property type="match status" value="1"/>
</dbReference>